<evidence type="ECO:0000256" key="2">
    <source>
        <dbReference type="ARBA" id="ARBA00006236"/>
    </source>
</evidence>
<dbReference type="CDD" id="cd17320">
    <property type="entry name" value="MFS_MdfA_MDR_like"/>
    <property type="match status" value="1"/>
</dbReference>
<feature type="transmembrane region" description="Helical" evidence="8">
    <location>
        <begin position="82"/>
        <end position="104"/>
    </location>
</feature>
<comment type="subcellular location">
    <subcellularLocation>
        <location evidence="8">Cell inner membrane</location>
        <topology evidence="8">Multi-pass membrane protein</topology>
    </subcellularLocation>
    <subcellularLocation>
        <location evidence="1">Cell membrane</location>
        <topology evidence="1">Multi-pass membrane protein</topology>
    </subcellularLocation>
</comment>
<dbReference type="PANTHER" id="PTHR23502:SF162">
    <property type="entry name" value="INNER MEMBRANE TRANSPORT PROTEIN YDHC"/>
    <property type="match status" value="1"/>
</dbReference>
<evidence type="ECO:0000313" key="10">
    <source>
        <dbReference type="EMBL" id="MBT1445441.1"/>
    </source>
</evidence>
<comment type="caution">
    <text evidence="8">Lacks conserved residue(s) required for the propagation of feature annotation.</text>
</comment>
<keyword evidence="6 8" id="KW-1133">Transmembrane helix</keyword>
<feature type="transmembrane region" description="Helical" evidence="8">
    <location>
        <begin position="286"/>
        <end position="305"/>
    </location>
</feature>
<gene>
    <name evidence="10" type="ORF">KJI95_13025</name>
</gene>
<keyword evidence="3 8" id="KW-0813">Transport</keyword>
<dbReference type="SUPFAM" id="SSF103473">
    <property type="entry name" value="MFS general substrate transporter"/>
    <property type="match status" value="1"/>
</dbReference>
<evidence type="ECO:0000256" key="8">
    <source>
        <dbReference type="RuleBase" id="RU365088"/>
    </source>
</evidence>
<evidence type="ECO:0000256" key="1">
    <source>
        <dbReference type="ARBA" id="ARBA00004651"/>
    </source>
</evidence>
<keyword evidence="11" id="KW-1185">Reference proteome</keyword>
<feature type="transmembrane region" description="Helical" evidence="8">
    <location>
        <begin position="194"/>
        <end position="214"/>
    </location>
</feature>
<name>A0ABS5V710_9GAMM</name>
<dbReference type="Pfam" id="PF07690">
    <property type="entry name" value="MFS_1"/>
    <property type="match status" value="1"/>
</dbReference>
<dbReference type="EMBL" id="JAHEPS010000005">
    <property type="protein sequence ID" value="MBT1445441.1"/>
    <property type="molecule type" value="Genomic_DNA"/>
</dbReference>
<keyword evidence="5 8" id="KW-0812">Transmembrane</keyword>
<dbReference type="InterPro" id="IPR036259">
    <property type="entry name" value="MFS_trans_sf"/>
</dbReference>
<evidence type="ECO:0000256" key="5">
    <source>
        <dbReference type="ARBA" id="ARBA00022692"/>
    </source>
</evidence>
<evidence type="ECO:0000256" key="3">
    <source>
        <dbReference type="ARBA" id="ARBA00022448"/>
    </source>
</evidence>
<dbReference type="InterPro" id="IPR020846">
    <property type="entry name" value="MFS_dom"/>
</dbReference>
<dbReference type="Proteomes" id="UP001195903">
    <property type="component" value="Unassembled WGS sequence"/>
</dbReference>
<dbReference type="PROSITE" id="PS50850">
    <property type="entry name" value="MFS"/>
    <property type="match status" value="1"/>
</dbReference>
<feature type="transmembrane region" description="Helical" evidence="8">
    <location>
        <begin position="259"/>
        <end position="280"/>
    </location>
</feature>
<evidence type="ECO:0000256" key="6">
    <source>
        <dbReference type="ARBA" id="ARBA00022989"/>
    </source>
</evidence>
<evidence type="ECO:0000313" key="11">
    <source>
        <dbReference type="Proteomes" id="UP001195903"/>
    </source>
</evidence>
<protein>
    <recommendedName>
        <fullName evidence="8">Bcr/CflA family efflux transporter</fullName>
    </recommendedName>
</protein>
<dbReference type="InterPro" id="IPR004812">
    <property type="entry name" value="Efflux_drug-R_Bcr/CmlA"/>
</dbReference>
<dbReference type="Gene3D" id="1.20.1720.10">
    <property type="entry name" value="Multidrug resistance protein D"/>
    <property type="match status" value="1"/>
</dbReference>
<evidence type="ECO:0000256" key="7">
    <source>
        <dbReference type="ARBA" id="ARBA00023136"/>
    </source>
</evidence>
<dbReference type="PANTHER" id="PTHR23502">
    <property type="entry name" value="MAJOR FACILITATOR SUPERFAMILY"/>
    <property type="match status" value="1"/>
</dbReference>
<comment type="caution">
    <text evidence="10">The sequence shown here is derived from an EMBL/GenBank/DDBJ whole genome shotgun (WGS) entry which is preliminary data.</text>
</comment>
<dbReference type="InterPro" id="IPR011701">
    <property type="entry name" value="MFS"/>
</dbReference>
<dbReference type="NCBIfam" id="NF008270">
    <property type="entry name" value="PRK11043.1"/>
    <property type="match status" value="1"/>
</dbReference>
<feature type="transmembrane region" description="Helical" evidence="8">
    <location>
        <begin position="144"/>
        <end position="165"/>
    </location>
</feature>
<accession>A0ABS5V710</accession>
<feature type="transmembrane region" description="Helical" evidence="8">
    <location>
        <begin position="28"/>
        <end position="46"/>
    </location>
</feature>
<sequence length="430" mass="46229">MLGFLATDMYLPAFNQIESSLNIDAESVALSLTLFLGGLAVGQLVYGGLCERFGKRATLNVGLIIFTLSSVLLAMVDNIESFLLLRVVQAFGACAAAVIWQSIVIESFDEAAARKLFASIMPLVALSPALAPLLGSWIVEVASWQHIFAILALLGLCLAVMTPYLTPAAKRSSTSTENAQSRMKVANILGNKTFISNVIIFGACSAAFFCYLTLWPAVMQHHGYDAASIGLSFVPQTIAFMLGGFICRRMLKTMSAQRIKNTLMVGFIVLSLVLFLLSMMGAGLMAILWVFALLAAINGAIYPLLVTDALSPFANNAAKAAGWQNFIQLAMAFAGSYLVALNAAYVEQAIGSGIIICALIALSAWVWMNWAQWKHEWCAPDPARIALKVVMCEKTATVGDTCKREAGQSTEALLQNKLIKSDAGNRDDKA</sequence>
<keyword evidence="4" id="KW-1003">Cell membrane</keyword>
<keyword evidence="7 8" id="KW-0472">Membrane</keyword>
<keyword evidence="8" id="KW-0997">Cell inner membrane</keyword>
<comment type="similarity">
    <text evidence="2 8">Belongs to the major facilitator superfamily. Bcr/CmlA family.</text>
</comment>
<feature type="transmembrane region" description="Helical" evidence="8">
    <location>
        <begin position="350"/>
        <end position="368"/>
    </location>
</feature>
<reference evidence="10 11" key="1">
    <citation type="submission" date="2021-05" db="EMBL/GenBank/DDBJ databases">
        <title>Shewanella sp. JM162201.</title>
        <authorList>
            <person name="Xu S."/>
            <person name="Li A."/>
        </authorList>
    </citation>
    <scope>NUCLEOTIDE SEQUENCE [LARGE SCALE GENOMIC DNA]</scope>
    <source>
        <strain evidence="10 11">JM162201</strain>
    </source>
</reference>
<evidence type="ECO:0000259" key="9">
    <source>
        <dbReference type="PROSITE" id="PS50850"/>
    </source>
</evidence>
<organism evidence="10 11">
    <name type="scientific">Shewanella jiangmenensis</name>
    <dbReference type="NCBI Taxonomy" id="2837387"/>
    <lineage>
        <taxon>Bacteria</taxon>
        <taxon>Pseudomonadati</taxon>
        <taxon>Pseudomonadota</taxon>
        <taxon>Gammaproteobacteria</taxon>
        <taxon>Alteromonadales</taxon>
        <taxon>Shewanellaceae</taxon>
        <taxon>Shewanella</taxon>
    </lineage>
</organism>
<feature type="transmembrane region" description="Helical" evidence="8">
    <location>
        <begin position="326"/>
        <end position="344"/>
    </location>
</feature>
<feature type="transmembrane region" description="Helical" evidence="8">
    <location>
        <begin position="226"/>
        <end position="247"/>
    </location>
</feature>
<dbReference type="NCBIfam" id="TIGR00710">
    <property type="entry name" value="efflux_Bcr_CflA"/>
    <property type="match status" value="1"/>
</dbReference>
<feature type="transmembrane region" description="Helical" evidence="8">
    <location>
        <begin position="116"/>
        <end position="138"/>
    </location>
</feature>
<proteinExistence type="inferred from homology"/>
<feature type="domain" description="Major facilitator superfamily (MFS) profile" evidence="9">
    <location>
        <begin position="1"/>
        <end position="376"/>
    </location>
</feature>
<feature type="transmembrane region" description="Helical" evidence="8">
    <location>
        <begin position="58"/>
        <end position="76"/>
    </location>
</feature>
<evidence type="ECO:0000256" key="4">
    <source>
        <dbReference type="ARBA" id="ARBA00022475"/>
    </source>
</evidence>